<keyword evidence="10" id="KW-1185">Reference proteome</keyword>
<dbReference type="OrthoDB" id="10386889at2759"/>
<evidence type="ECO:0000256" key="6">
    <source>
        <dbReference type="ARBA" id="ARBA00023242"/>
    </source>
</evidence>
<evidence type="ECO:0000256" key="2">
    <source>
        <dbReference type="ARBA" id="ARBA00009851"/>
    </source>
</evidence>
<comment type="similarity">
    <text evidence="2">Belongs to the Mediator complex subunit 29 family.</text>
</comment>
<accession>A0A813PD20</accession>
<evidence type="ECO:0000256" key="4">
    <source>
        <dbReference type="ARBA" id="ARBA00023015"/>
    </source>
</evidence>
<comment type="subcellular location">
    <subcellularLocation>
        <location evidence="1">Nucleus</location>
    </subcellularLocation>
</comment>
<keyword evidence="6" id="KW-0539">Nucleus</keyword>
<keyword evidence="5" id="KW-0804">Transcription</keyword>
<protein>
    <recommendedName>
        <fullName evidence="3">Mediator of RNA polymerase II transcription subunit 29</fullName>
    </recommendedName>
    <alternativeName>
        <fullName evidence="7">Mediator complex subunit 29</fullName>
    </alternativeName>
</protein>
<dbReference type="Proteomes" id="UP000663879">
    <property type="component" value="Unassembled WGS sequence"/>
</dbReference>
<gene>
    <name evidence="9" type="ORF">OXX778_LOCUS3791</name>
</gene>
<dbReference type="GO" id="GO:0016592">
    <property type="term" value="C:mediator complex"/>
    <property type="evidence" value="ECO:0007669"/>
    <property type="project" value="InterPro"/>
</dbReference>
<sequence length="202" mass="22879">MNNQINSPAGYYPQGGVHPGQPTQQPMVNIQPNVIPPNPVMTNPVMMPNPAPVPDHFHTDSDIVNDGLVDPIVKSKDLLKQLKMSLQALLEQLVIVFNPPNESSQIQTENQYQLLGKHIENFNRACDLLTVNLRVACEAQTISNELKQFSRYYAHMGPMDANRNENPYINSINIQMQRISEFRNMIQNYLAPRQTSHTEMTS</sequence>
<evidence type="ECO:0000256" key="7">
    <source>
        <dbReference type="ARBA" id="ARBA00031963"/>
    </source>
</evidence>
<evidence type="ECO:0000313" key="9">
    <source>
        <dbReference type="EMBL" id="CAF0748662.1"/>
    </source>
</evidence>
<evidence type="ECO:0000256" key="8">
    <source>
        <dbReference type="SAM" id="MobiDB-lite"/>
    </source>
</evidence>
<evidence type="ECO:0000256" key="3">
    <source>
        <dbReference type="ARBA" id="ARBA00019684"/>
    </source>
</evidence>
<dbReference type="Pfam" id="PF11568">
    <property type="entry name" value="Med29"/>
    <property type="match status" value="1"/>
</dbReference>
<evidence type="ECO:0000313" key="10">
    <source>
        <dbReference type="Proteomes" id="UP000663879"/>
    </source>
</evidence>
<organism evidence="9 10">
    <name type="scientific">Brachionus calyciflorus</name>
    <dbReference type="NCBI Taxonomy" id="104777"/>
    <lineage>
        <taxon>Eukaryota</taxon>
        <taxon>Metazoa</taxon>
        <taxon>Spiralia</taxon>
        <taxon>Gnathifera</taxon>
        <taxon>Rotifera</taxon>
        <taxon>Eurotatoria</taxon>
        <taxon>Monogononta</taxon>
        <taxon>Pseudotrocha</taxon>
        <taxon>Ploima</taxon>
        <taxon>Brachionidae</taxon>
        <taxon>Brachionus</taxon>
    </lineage>
</organism>
<evidence type="ECO:0000256" key="1">
    <source>
        <dbReference type="ARBA" id="ARBA00004123"/>
    </source>
</evidence>
<dbReference type="AlphaFoldDB" id="A0A813PD20"/>
<name>A0A813PD20_9BILA</name>
<evidence type="ECO:0000256" key="5">
    <source>
        <dbReference type="ARBA" id="ARBA00023163"/>
    </source>
</evidence>
<proteinExistence type="inferred from homology"/>
<reference evidence="9" key="1">
    <citation type="submission" date="2021-02" db="EMBL/GenBank/DDBJ databases">
        <authorList>
            <person name="Nowell W R."/>
        </authorList>
    </citation>
    <scope>NUCLEOTIDE SEQUENCE</scope>
    <source>
        <strain evidence="9">Ploen Becks lab</strain>
    </source>
</reference>
<comment type="caution">
    <text evidence="9">The sequence shown here is derived from an EMBL/GenBank/DDBJ whole genome shotgun (WGS) entry which is preliminary data.</text>
</comment>
<keyword evidence="4" id="KW-0805">Transcription regulation</keyword>
<feature type="region of interest" description="Disordered" evidence="8">
    <location>
        <begin position="1"/>
        <end position="26"/>
    </location>
</feature>
<dbReference type="InterPro" id="IPR021018">
    <property type="entry name" value="Mediator_Med29_met"/>
</dbReference>
<dbReference type="EMBL" id="CAJNOC010000348">
    <property type="protein sequence ID" value="CAF0748662.1"/>
    <property type="molecule type" value="Genomic_DNA"/>
</dbReference>